<organism evidence="1 2">
    <name type="scientific">Chaetomium tenue</name>
    <dbReference type="NCBI Taxonomy" id="1854479"/>
    <lineage>
        <taxon>Eukaryota</taxon>
        <taxon>Fungi</taxon>
        <taxon>Dikarya</taxon>
        <taxon>Ascomycota</taxon>
        <taxon>Pezizomycotina</taxon>
        <taxon>Sordariomycetes</taxon>
        <taxon>Sordariomycetidae</taxon>
        <taxon>Sordariales</taxon>
        <taxon>Chaetomiaceae</taxon>
        <taxon>Chaetomium</taxon>
    </lineage>
</organism>
<comment type="caution">
    <text evidence="1">The sequence shown here is derived from an EMBL/GenBank/DDBJ whole genome shotgun (WGS) entry which is preliminary data.</text>
</comment>
<proteinExistence type="predicted"/>
<keyword evidence="2" id="KW-1185">Reference proteome</keyword>
<evidence type="ECO:0000313" key="1">
    <source>
        <dbReference type="EMBL" id="KAH6628270.1"/>
    </source>
</evidence>
<accession>A0ACB7P4Z2</accession>
<name>A0ACB7P4Z2_9PEZI</name>
<dbReference type="Proteomes" id="UP000724584">
    <property type="component" value="Unassembled WGS sequence"/>
</dbReference>
<protein>
    <submittedName>
        <fullName evidence="1">Uncharacterized protein</fullName>
    </submittedName>
</protein>
<dbReference type="EMBL" id="JAGIZQ010000005">
    <property type="protein sequence ID" value="KAH6628270.1"/>
    <property type="molecule type" value="Genomic_DNA"/>
</dbReference>
<reference evidence="1 2" key="1">
    <citation type="journal article" date="2021" name="Nat. Commun.">
        <title>Genetic determinants of endophytism in the Arabidopsis root mycobiome.</title>
        <authorList>
            <person name="Mesny F."/>
            <person name="Miyauchi S."/>
            <person name="Thiergart T."/>
            <person name="Pickel B."/>
            <person name="Atanasova L."/>
            <person name="Karlsson M."/>
            <person name="Huettel B."/>
            <person name="Barry K.W."/>
            <person name="Haridas S."/>
            <person name="Chen C."/>
            <person name="Bauer D."/>
            <person name="Andreopoulos W."/>
            <person name="Pangilinan J."/>
            <person name="LaButti K."/>
            <person name="Riley R."/>
            <person name="Lipzen A."/>
            <person name="Clum A."/>
            <person name="Drula E."/>
            <person name="Henrissat B."/>
            <person name="Kohler A."/>
            <person name="Grigoriev I.V."/>
            <person name="Martin F.M."/>
            <person name="Hacquard S."/>
        </authorList>
    </citation>
    <scope>NUCLEOTIDE SEQUENCE [LARGE SCALE GENOMIC DNA]</scope>
    <source>
        <strain evidence="1 2">MPI-SDFR-AT-0079</strain>
    </source>
</reference>
<gene>
    <name evidence="1" type="ORF">F5144DRAFT_301358</name>
</gene>
<evidence type="ECO:0000313" key="2">
    <source>
        <dbReference type="Proteomes" id="UP000724584"/>
    </source>
</evidence>
<sequence length="229" mass="25573">MECREIRPLKAAVVRCVMNWGWYPDKSENYGKIRHRVTLITQLQPAPSTTPLSSSTNTKPLNLLSLATHNSPQLRLDRFGLVRSVPAVVRLGNQVDRPTPLQGPGGLICSLVQDGLNTYYLHGSEGGCTMGPLSDGKREIWNSMEKRAVRVCIPVDIKWQRDRLVILEQRLCDPSTASFKNQQHKESESPICQPNIAFETNCKLLLHWNTVMKDTEASSLCSNSNHPGG</sequence>